<dbReference type="InterPro" id="IPR026057">
    <property type="entry name" value="TBL_C"/>
</dbReference>
<evidence type="ECO:0000259" key="9">
    <source>
        <dbReference type="Pfam" id="PF14416"/>
    </source>
</evidence>
<accession>A0A9Q0TR70</accession>
<comment type="subcellular location">
    <subcellularLocation>
        <location evidence="1">Membrane</location>
        <topology evidence="1">Single-pass membrane protein</topology>
    </subcellularLocation>
</comment>
<dbReference type="GO" id="GO:0005794">
    <property type="term" value="C:Golgi apparatus"/>
    <property type="evidence" value="ECO:0007669"/>
    <property type="project" value="TreeGrafter"/>
</dbReference>
<evidence type="ECO:0000313" key="11">
    <source>
        <dbReference type="Proteomes" id="UP001151752"/>
    </source>
</evidence>
<evidence type="ECO:0000256" key="6">
    <source>
        <dbReference type="ARBA" id="ARBA00023136"/>
    </source>
</evidence>
<reference evidence="10" key="1">
    <citation type="submission" date="2022-11" db="EMBL/GenBank/DDBJ databases">
        <authorList>
            <person name="Hyden B.L."/>
            <person name="Feng K."/>
            <person name="Yates T."/>
            <person name="Jawdy S."/>
            <person name="Smart L.B."/>
            <person name="Muchero W."/>
        </authorList>
    </citation>
    <scope>NUCLEOTIDE SEQUENCE</scope>
    <source>
        <tissue evidence="10">Shoot tip</tissue>
    </source>
</reference>
<dbReference type="Pfam" id="PF13839">
    <property type="entry name" value="PC-Esterase"/>
    <property type="match status" value="1"/>
</dbReference>
<evidence type="ECO:0000256" key="2">
    <source>
        <dbReference type="ARBA" id="ARBA00007727"/>
    </source>
</evidence>
<organism evidence="10 11">
    <name type="scientific">Salix koriyanagi</name>
    <dbReference type="NCBI Taxonomy" id="2511006"/>
    <lineage>
        <taxon>Eukaryota</taxon>
        <taxon>Viridiplantae</taxon>
        <taxon>Streptophyta</taxon>
        <taxon>Embryophyta</taxon>
        <taxon>Tracheophyta</taxon>
        <taxon>Spermatophyta</taxon>
        <taxon>Magnoliopsida</taxon>
        <taxon>eudicotyledons</taxon>
        <taxon>Gunneridae</taxon>
        <taxon>Pentapetalae</taxon>
        <taxon>rosids</taxon>
        <taxon>fabids</taxon>
        <taxon>Malpighiales</taxon>
        <taxon>Salicaceae</taxon>
        <taxon>Saliceae</taxon>
        <taxon>Salix</taxon>
    </lineage>
</organism>
<feature type="signal peptide" evidence="7">
    <location>
        <begin position="1"/>
        <end position="32"/>
    </location>
</feature>
<protein>
    <submittedName>
        <fullName evidence="10">PROTEIN PMR5</fullName>
    </submittedName>
</protein>
<keyword evidence="3" id="KW-0812">Transmembrane</keyword>
<evidence type="ECO:0000259" key="8">
    <source>
        <dbReference type="Pfam" id="PF13839"/>
    </source>
</evidence>
<evidence type="ECO:0000256" key="5">
    <source>
        <dbReference type="ARBA" id="ARBA00022989"/>
    </source>
</evidence>
<dbReference type="Proteomes" id="UP001151752">
    <property type="component" value="Chromosome 9"/>
</dbReference>
<comment type="caution">
    <text evidence="10">The sequence shown here is derived from an EMBL/GenBank/DDBJ whole genome shotgun (WGS) entry which is preliminary data.</text>
</comment>
<feature type="domain" description="Trichome birefringence-like C-terminal" evidence="8">
    <location>
        <begin position="112"/>
        <end position="286"/>
    </location>
</feature>
<dbReference type="InterPro" id="IPR029962">
    <property type="entry name" value="TBL"/>
</dbReference>
<dbReference type="PANTHER" id="PTHR32285:SF14">
    <property type="entry name" value="PROTEIN PMR5"/>
    <property type="match status" value="1"/>
</dbReference>
<dbReference type="InterPro" id="IPR025846">
    <property type="entry name" value="TBL_N"/>
</dbReference>
<dbReference type="Pfam" id="PF14416">
    <property type="entry name" value="PMR5N"/>
    <property type="match status" value="1"/>
</dbReference>
<keyword evidence="11" id="KW-1185">Reference proteome</keyword>
<keyword evidence="7" id="KW-0732">Signal</keyword>
<evidence type="ECO:0000256" key="7">
    <source>
        <dbReference type="SAM" id="SignalP"/>
    </source>
</evidence>
<sequence length="307" mass="35445">MSHACIQSSCNLLASCFVVLFLVLLQTKIATSALIMSMRNHHNHHQHRMPMLQANQSSCAMFVGTWVRDESYPLYQSSNCPTIIDAQFNCQMYGRPDSDYLKYRWQPLNCELPRFNGLEFLRNMKGKSMMFVGDSLGRNQWESLVCLISSSVPQSSTKMSRGLPFSIFKFLDYDVSISYYKAPYLVDIDLVQGKRVLKLEEISGNANAWRNADVLVFDTGHWWNHQGSLQGWDYMESGGTYYQDMDRMVALERGLRTWANWVDSNIDTARTRVFFQSISPTHYIWDSRCYLERGGSDFSSGRSELNR</sequence>
<dbReference type="GO" id="GO:0016413">
    <property type="term" value="F:O-acetyltransferase activity"/>
    <property type="evidence" value="ECO:0007669"/>
    <property type="project" value="InterPro"/>
</dbReference>
<feature type="domain" description="Trichome birefringence-like N-terminal" evidence="9">
    <location>
        <begin position="58"/>
        <end position="111"/>
    </location>
</feature>
<name>A0A9Q0TR70_9ROSI</name>
<reference evidence="10" key="2">
    <citation type="journal article" date="2023" name="Int. J. Mol. Sci.">
        <title>De Novo Assembly and Annotation of 11 Diverse Shrub Willow (Salix) Genomes Reveals Novel Gene Organization in Sex-Linked Regions.</title>
        <authorList>
            <person name="Hyden B."/>
            <person name="Feng K."/>
            <person name="Yates T.B."/>
            <person name="Jawdy S."/>
            <person name="Cereghino C."/>
            <person name="Smart L.B."/>
            <person name="Muchero W."/>
        </authorList>
    </citation>
    <scope>NUCLEOTIDE SEQUENCE</scope>
    <source>
        <tissue evidence="10">Shoot tip</tissue>
    </source>
</reference>
<keyword evidence="5" id="KW-1133">Transmembrane helix</keyword>
<dbReference type="EMBL" id="JAPFFM010000014">
    <property type="protein sequence ID" value="KAJ6716326.1"/>
    <property type="molecule type" value="Genomic_DNA"/>
</dbReference>
<dbReference type="PANTHER" id="PTHR32285">
    <property type="entry name" value="PROTEIN TRICHOME BIREFRINGENCE-LIKE 9-RELATED"/>
    <property type="match status" value="1"/>
</dbReference>
<keyword evidence="6" id="KW-0472">Membrane</keyword>
<dbReference type="GO" id="GO:0016020">
    <property type="term" value="C:membrane"/>
    <property type="evidence" value="ECO:0007669"/>
    <property type="project" value="UniProtKB-SubCell"/>
</dbReference>
<keyword evidence="4" id="KW-0735">Signal-anchor</keyword>
<evidence type="ECO:0000256" key="3">
    <source>
        <dbReference type="ARBA" id="ARBA00022692"/>
    </source>
</evidence>
<comment type="similarity">
    <text evidence="2">Belongs to the PC-esterase family. TBL subfamily.</text>
</comment>
<evidence type="ECO:0000313" key="10">
    <source>
        <dbReference type="EMBL" id="KAJ6716326.1"/>
    </source>
</evidence>
<evidence type="ECO:0000256" key="4">
    <source>
        <dbReference type="ARBA" id="ARBA00022968"/>
    </source>
</evidence>
<evidence type="ECO:0000256" key="1">
    <source>
        <dbReference type="ARBA" id="ARBA00004167"/>
    </source>
</evidence>
<dbReference type="AlphaFoldDB" id="A0A9Q0TR70"/>
<proteinExistence type="inferred from homology"/>
<feature type="chain" id="PRO_5040514531" evidence="7">
    <location>
        <begin position="33"/>
        <end position="307"/>
    </location>
</feature>
<gene>
    <name evidence="10" type="ORF">OIU74_008953</name>
</gene>